<evidence type="ECO:0000313" key="6">
    <source>
        <dbReference type="Proteomes" id="UP000507470"/>
    </source>
</evidence>
<protein>
    <recommendedName>
        <fullName evidence="4">3-beta hydroxysteroid dehydrogenase/isomerase domain-containing protein</fullName>
    </recommendedName>
</protein>
<evidence type="ECO:0000313" key="5">
    <source>
        <dbReference type="EMBL" id="CAC5409887.1"/>
    </source>
</evidence>
<organism evidence="5 6">
    <name type="scientific">Mytilus coruscus</name>
    <name type="common">Sea mussel</name>
    <dbReference type="NCBI Taxonomy" id="42192"/>
    <lineage>
        <taxon>Eukaryota</taxon>
        <taxon>Metazoa</taxon>
        <taxon>Spiralia</taxon>
        <taxon>Lophotrochozoa</taxon>
        <taxon>Mollusca</taxon>
        <taxon>Bivalvia</taxon>
        <taxon>Autobranchia</taxon>
        <taxon>Pteriomorphia</taxon>
        <taxon>Mytilida</taxon>
        <taxon>Mytiloidea</taxon>
        <taxon>Mytilidae</taxon>
        <taxon>Mytilinae</taxon>
        <taxon>Mytilus</taxon>
    </lineage>
</organism>
<dbReference type="OrthoDB" id="2735536at2759"/>
<dbReference type="FunFam" id="3.40.50.720:FF:000495">
    <property type="entry name" value="3 hydroxysteroid dehydrogenase, putative"/>
    <property type="match status" value="1"/>
</dbReference>
<name>A0A6J8DQ71_MYTCO</name>
<accession>A0A6J8DQ71</accession>
<dbReference type="PANTHER" id="PTHR43245:SF51">
    <property type="entry name" value="SHORT CHAIN DEHYDROGENASE_REDUCTASE FAMILY 42E, MEMBER 2"/>
    <property type="match status" value="1"/>
</dbReference>
<reference evidence="5 6" key="1">
    <citation type="submission" date="2020-06" db="EMBL/GenBank/DDBJ databases">
        <authorList>
            <person name="Li R."/>
            <person name="Bekaert M."/>
        </authorList>
    </citation>
    <scope>NUCLEOTIDE SEQUENCE [LARGE SCALE GENOMIC DNA]</scope>
    <source>
        <strain evidence="6">wild</strain>
    </source>
</reference>
<evidence type="ECO:0000256" key="1">
    <source>
        <dbReference type="ARBA" id="ARBA00009219"/>
    </source>
</evidence>
<dbReference type="Pfam" id="PF01073">
    <property type="entry name" value="3Beta_HSD"/>
    <property type="match status" value="1"/>
</dbReference>
<keyword evidence="6" id="KW-1185">Reference proteome</keyword>
<evidence type="ECO:0000259" key="4">
    <source>
        <dbReference type="Pfam" id="PF01073"/>
    </source>
</evidence>
<evidence type="ECO:0000256" key="3">
    <source>
        <dbReference type="RuleBase" id="RU004475"/>
    </source>
</evidence>
<dbReference type="AlphaFoldDB" id="A0A6J8DQ71"/>
<dbReference type="InterPro" id="IPR002225">
    <property type="entry name" value="3Beta_OHSteriod_DH/Estase"/>
</dbReference>
<sequence>MDIVTVTGGSGFLGQHIVKMLQETTDYVSEIRVLDLVPHKNLLCYDENKPVSMHQGSITDINTITEAIKGSQSVIHVAGLISFGTFPDTPAMEAINVQGTQNIIQSCLDTNVERLVFCSTVDVVIGHDAINNGDETTPVPKTFLFPGYPESKYKAECLVLKASGQTCKNGRHLNTVVLRANVMYGELDPYYVTNGLQSAISNNGVLYQVGNGTAKFQQTYVGNSAWAFICADKSLREHKINGGEIFFIPDHTPVQNTFRFMRIFLEARHLQLSKYKIPYFLVYYPVVILEWILYMLAPIHKINLPVVSCSIKYINMNLYFSGRKAQDKLGYQPVYTPEESISRSLKYYASVKLK</sequence>
<dbReference type="GO" id="GO:0016616">
    <property type="term" value="F:oxidoreductase activity, acting on the CH-OH group of donors, NAD or NADP as acceptor"/>
    <property type="evidence" value="ECO:0007669"/>
    <property type="project" value="InterPro"/>
</dbReference>
<dbReference type="SUPFAM" id="SSF51735">
    <property type="entry name" value="NAD(P)-binding Rossmann-fold domains"/>
    <property type="match status" value="1"/>
</dbReference>
<dbReference type="Gene3D" id="3.40.50.720">
    <property type="entry name" value="NAD(P)-binding Rossmann-like Domain"/>
    <property type="match status" value="1"/>
</dbReference>
<comment type="similarity">
    <text evidence="1 3">Belongs to the 3-beta-HSD family.</text>
</comment>
<dbReference type="InterPro" id="IPR050177">
    <property type="entry name" value="Lipid_A_modif_metabolic_enz"/>
</dbReference>
<dbReference type="Proteomes" id="UP000507470">
    <property type="component" value="Unassembled WGS sequence"/>
</dbReference>
<evidence type="ECO:0000256" key="2">
    <source>
        <dbReference type="ARBA" id="ARBA00023002"/>
    </source>
</evidence>
<gene>
    <name evidence="5" type="ORF">MCOR_43117</name>
</gene>
<dbReference type="EMBL" id="CACVKT020007649">
    <property type="protein sequence ID" value="CAC5409887.1"/>
    <property type="molecule type" value="Genomic_DNA"/>
</dbReference>
<feature type="domain" description="3-beta hydroxysteroid dehydrogenase/isomerase" evidence="4">
    <location>
        <begin position="6"/>
        <end position="274"/>
    </location>
</feature>
<dbReference type="PANTHER" id="PTHR43245">
    <property type="entry name" value="BIFUNCTIONAL POLYMYXIN RESISTANCE PROTEIN ARNA"/>
    <property type="match status" value="1"/>
</dbReference>
<dbReference type="GO" id="GO:0006694">
    <property type="term" value="P:steroid biosynthetic process"/>
    <property type="evidence" value="ECO:0007669"/>
    <property type="project" value="InterPro"/>
</dbReference>
<proteinExistence type="inferred from homology"/>
<keyword evidence="2 3" id="KW-0560">Oxidoreductase</keyword>
<dbReference type="InterPro" id="IPR036291">
    <property type="entry name" value="NAD(P)-bd_dom_sf"/>
</dbReference>